<reference evidence="4 5" key="1">
    <citation type="submission" date="2007-06" db="EMBL/GenBank/DDBJ databases">
        <authorList>
            <person name="Shimkets L."/>
            <person name="Ferriera S."/>
            <person name="Johnson J."/>
            <person name="Kravitz S."/>
            <person name="Beeson K."/>
            <person name="Sutton G."/>
            <person name="Rogers Y.-H."/>
            <person name="Friedman R."/>
            <person name="Frazier M."/>
            <person name="Venter J.C."/>
        </authorList>
    </citation>
    <scope>NUCLEOTIDE SEQUENCE [LARGE SCALE GENOMIC DNA]</scope>
    <source>
        <strain evidence="4 5">SIR-1</strain>
    </source>
</reference>
<name>A6GEZ9_9BACT</name>
<feature type="domain" description="FAD dependent oxidoreductase" evidence="3">
    <location>
        <begin position="31"/>
        <end position="392"/>
    </location>
</feature>
<accession>A6GEZ9</accession>
<dbReference type="GO" id="GO:0016491">
    <property type="term" value="F:oxidoreductase activity"/>
    <property type="evidence" value="ECO:0007669"/>
    <property type="project" value="UniProtKB-KW"/>
</dbReference>
<keyword evidence="5" id="KW-1185">Reference proteome</keyword>
<dbReference type="Gene3D" id="3.50.50.60">
    <property type="entry name" value="FAD/NAD(P)-binding domain"/>
    <property type="match status" value="1"/>
</dbReference>
<dbReference type="SUPFAM" id="SSF51905">
    <property type="entry name" value="FAD/NAD(P)-binding domain"/>
    <property type="match status" value="1"/>
</dbReference>
<organism evidence="4 5">
    <name type="scientific">Plesiocystis pacifica SIR-1</name>
    <dbReference type="NCBI Taxonomy" id="391625"/>
    <lineage>
        <taxon>Bacteria</taxon>
        <taxon>Pseudomonadati</taxon>
        <taxon>Myxococcota</taxon>
        <taxon>Polyangia</taxon>
        <taxon>Nannocystales</taxon>
        <taxon>Nannocystaceae</taxon>
        <taxon>Plesiocystis</taxon>
    </lineage>
</organism>
<proteinExistence type="predicted"/>
<dbReference type="PANTHER" id="PTHR13847">
    <property type="entry name" value="SARCOSINE DEHYDROGENASE-RELATED"/>
    <property type="match status" value="1"/>
</dbReference>
<dbReference type="InterPro" id="IPR006076">
    <property type="entry name" value="FAD-dep_OxRdtase"/>
</dbReference>
<dbReference type="InterPro" id="IPR036188">
    <property type="entry name" value="FAD/NAD-bd_sf"/>
</dbReference>
<gene>
    <name evidence="4" type="ORF">PPSIR1_13495</name>
</gene>
<comment type="caution">
    <text evidence="4">The sequence shown here is derived from an EMBL/GenBank/DDBJ whole genome shotgun (WGS) entry which is preliminary data.</text>
</comment>
<dbReference type="Gene3D" id="3.30.9.10">
    <property type="entry name" value="D-Amino Acid Oxidase, subunit A, domain 2"/>
    <property type="match status" value="1"/>
</dbReference>
<dbReference type="eggNOG" id="COG0665">
    <property type="taxonomic scope" value="Bacteria"/>
</dbReference>
<keyword evidence="1" id="KW-0560">Oxidoreductase</keyword>
<dbReference type="RefSeq" id="WP_006975289.1">
    <property type="nucleotide sequence ID" value="NZ_ABCS01000088.1"/>
</dbReference>
<dbReference type="PANTHER" id="PTHR13847:SF287">
    <property type="entry name" value="FAD-DEPENDENT OXIDOREDUCTASE DOMAIN-CONTAINING PROTEIN 1"/>
    <property type="match status" value="1"/>
</dbReference>
<evidence type="ECO:0000313" key="5">
    <source>
        <dbReference type="Proteomes" id="UP000005801"/>
    </source>
</evidence>
<evidence type="ECO:0000313" key="4">
    <source>
        <dbReference type="EMBL" id="EDM75526.1"/>
    </source>
</evidence>
<evidence type="ECO:0000259" key="3">
    <source>
        <dbReference type="Pfam" id="PF01266"/>
    </source>
</evidence>
<dbReference type="Pfam" id="PF01266">
    <property type="entry name" value="DAO"/>
    <property type="match status" value="1"/>
</dbReference>
<dbReference type="Proteomes" id="UP000005801">
    <property type="component" value="Unassembled WGS sequence"/>
</dbReference>
<sequence>MNAEHRPASSRSAPAKGSMGSARAPLPPELDLLIIGGGVMGLSIAYNLTRELARKRKRGSQSAPLRVAVVERSYLVSGASGRNGGGLRMQWGDAGNVALMRESIEICRRLAQELNINLWFRQGGYLFLARTESGERRLHRNVAVHEHVGAPTRLLAAREALELVPQLDVSEVRVAAYNPEDGVVFPWPFVWGYAGKAVEAGVTIRTHTAVEALEPSERGGYAVRLSSGERVWAARVVNATGAWSVGLNHDLGIELPNHPHRHEILSSEPLKPFLDPLVVDLETGLYFSQSTRGEIVTGITLPDPPGQPPDREVRLGSSLRFLSNVSRALIRVLPIAAHLKPLRQWSGPYDLSPDGDAMVGPSPGHPELIQVCGFTGHGFMMAPAVGRMVARWLADGQAHPMLERWDPCRFRDGRPARREDMIIG</sequence>
<dbReference type="EMBL" id="ABCS01000088">
    <property type="protein sequence ID" value="EDM75526.1"/>
    <property type="molecule type" value="Genomic_DNA"/>
</dbReference>
<dbReference type="AlphaFoldDB" id="A6GEZ9"/>
<feature type="region of interest" description="Disordered" evidence="2">
    <location>
        <begin position="1"/>
        <end position="22"/>
    </location>
</feature>
<evidence type="ECO:0000256" key="2">
    <source>
        <dbReference type="SAM" id="MobiDB-lite"/>
    </source>
</evidence>
<dbReference type="GO" id="GO:0005737">
    <property type="term" value="C:cytoplasm"/>
    <property type="evidence" value="ECO:0007669"/>
    <property type="project" value="TreeGrafter"/>
</dbReference>
<evidence type="ECO:0000256" key="1">
    <source>
        <dbReference type="ARBA" id="ARBA00023002"/>
    </source>
</evidence>
<dbReference type="STRING" id="391625.PPSIR1_13495"/>
<protein>
    <submittedName>
        <fullName evidence="4">Sarcosine oxidase, beta subunit family protein</fullName>
    </submittedName>
</protein>